<protein>
    <recommendedName>
        <fullName evidence="10">Rieske domain-containing protein</fullName>
    </recommendedName>
</protein>
<dbReference type="SUPFAM" id="SSF50022">
    <property type="entry name" value="ISP domain"/>
    <property type="match status" value="1"/>
</dbReference>
<dbReference type="SUPFAM" id="SSF55961">
    <property type="entry name" value="Bet v1-like"/>
    <property type="match status" value="1"/>
</dbReference>
<dbReference type="GO" id="GO:0046872">
    <property type="term" value="F:metal ion binding"/>
    <property type="evidence" value="ECO:0007669"/>
    <property type="project" value="UniProtKB-KW"/>
</dbReference>
<dbReference type="PROSITE" id="PS51296">
    <property type="entry name" value="RIESKE"/>
    <property type="match status" value="1"/>
</dbReference>
<dbReference type="InterPro" id="IPR050584">
    <property type="entry name" value="Cholesterol_7-desaturase"/>
</dbReference>
<dbReference type="GO" id="GO:0016020">
    <property type="term" value="C:membrane"/>
    <property type="evidence" value="ECO:0007669"/>
    <property type="project" value="UniProtKB-SubCell"/>
</dbReference>
<dbReference type="InterPro" id="IPR017941">
    <property type="entry name" value="Rieske_2Fe-2S"/>
</dbReference>
<keyword evidence="9" id="KW-0472">Membrane</keyword>
<evidence type="ECO:0000256" key="8">
    <source>
        <dbReference type="ARBA" id="ARBA00023014"/>
    </source>
</evidence>
<proteinExistence type="predicted"/>
<dbReference type="Gene3D" id="2.102.10.10">
    <property type="entry name" value="Rieske [2Fe-2S] iron-sulphur domain"/>
    <property type="match status" value="1"/>
</dbReference>
<organism evidence="11 12">
    <name type="scientific">Runella aurantiaca</name>
    <dbReference type="NCBI Taxonomy" id="2282308"/>
    <lineage>
        <taxon>Bacteria</taxon>
        <taxon>Pseudomonadati</taxon>
        <taxon>Bacteroidota</taxon>
        <taxon>Cytophagia</taxon>
        <taxon>Cytophagales</taxon>
        <taxon>Spirosomataceae</taxon>
        <taxon>Runella</taxon>
    </lineage>
</organism>
<evidence type="ECO:0000256" key="9">
    <source>
        <dbReference type="ARBA" id="ARBA00023136"/>
    </source>
</evidence>
<keyword evidence="4" id="KW-0479">Metal-binding</keyword>
<dbReference type="EMBL" id="QPIW01000029">
    <property type="protein sequence ID" value="RDB03243.1"/>
    <property type="molecule type" value="Genomic_DNA"/>
</dbReference>
<evidence type="ECO:0000256" key="7">
    <source>
        <dbReference type="ARBA" id="ARBA00023004"/>
    </source>
</evidence>
<evidence type="ECO:0000256" key="2">
    <source>
        <dbReference type="ARBA" id="ARBA00022692"/>
    </source>
</evidence>
<dbReference type="OrthoDB" id="9800776at2"/>
<dbReference type="PANTHER" id="PTHR21266:SF32">
    <property type="entry name" value="CHOLESTEROL 7-DESATURASE NVD"/>
    <property type="match status" value="1"/>
</dbReference>
<evidence type="ECO:0000256" key="4">
    <source>
        <dbReference type="ARBA" id="ARBA00022723"/>
    </source>
</evidence>
<comment type="subcellular location">
    <subcellularLocation>
        <location evidence="1">Membrane</location>
    </subcellularLocation>
</comment>
<evidence type="ECO:0000313" key="12">
    <source>
        <dbReference type="Proteomes" id="UP000253141"/>
    </source>
</evidence>
<dbReference type="Proteomes" id="UP000253141">
    <property type="component" value="Unassembled WGS sequence"/>
</dbReference>
<accession>A0A369I6V7</accession>
<evidence type="ECO:0000256" key="5">
    <source>
        <dbReference type="ARBA" id="ARBA00022989"/>
    </source>
</evidence>
<name>A0A369I6V7_9BACT</name>
<dbReference type="GO" id="GO:0016491">
    <property type="term" value="F:oxidoreductase activity"/>
    <property type="evidence" value="ECO:0007669"/>
    <property type="project" value="UniProtKB-KW"/>
</dbReference>
<keyword evidence="8" id="KW-0411">Iron-sulfur</keyword>
<dbReference type="PANTHER" id="PTHR21266">
    <property type="entry name" value="IRON-SULFUR DOMAIN CONTAINING PROTEIN"/>
    <property type="match status" value="1"/>
</dbReference>
<evidence type="ECO:0000259" key="10">
    <source>
        <dbReference type="PROSITE" id="PS51296"/>
    </source>
</evidence>
<evidence type="ECO:0000256" key="3">
    <source>
        <dbReference type="ARBA" id="ARBA00022714"/>
    </source>
</evidence>
<evidence type="ECO:0000256" key="1">
    <source>
        <dbReference type="ARBA" id="ARBA00004370"/>
    </source>
</evidence>
<evidence type="ECO:0000256" key="6">
    <source>
        <dbReference type="ARBA" id="ARBA00023002"/>
    </source>
</evidence>
<dbReference type="AlphaFoldDB" id="A0A369I6V7"/>
<dbReference type="InterPro" id="IPR036922">
    <property type="entry name" value="Rieske_2Fe-2S_sf"/>
</dbReference>
<keyword evidence="6" id="KW-0560">Oxidoreductase</keyword>
<keyword evidence="5" id="KW-1133">Transmembrane helix</keyword>
<keyword evidence="12" id="KW-1185">Reference proteome</keyword>
<keyword evidence="3" id="KW-0001">2Fe-2S</keyword>
<gene>
    <name evidence="11" type="ORF">DVG78_24725</name>
</gene>
<sequence>MTYYHQNTWWPLGFERDFKANQPHPVSSPFGALVIYKTHNHWAGFKDICPHRGAPLSQGWLQNGELVCPYHGWCFNHKGKNTFVPVINKATDAALECISLRVEGGIVWATTSDTAPFPAISALTQDVILGGNTTANLLNTLENFLEGSHTHYVHNGFIRSENTKRSPLKARLFPQSNGFKVVYEAEPAKGLLTKLLPKNYQLLTPTAHYIYPNIAVLEYLTQDQQPLIRIEACLNESKAGCTYAARVFLLRPWLRFFGKWVVKKLFGIIIQQDKRILEMQKNNLDNFPQRSFVSTSADTVGKELYFWLYQPHQKASEIVDFEVYW</sequence>
<dbReference type="Pfam" id="PF00355">
    <property type="entry name" value="Rieske"/>
    <property type="match status" value="1"/>
</dbReference>
<reference evidence="11 12" key="1">
    <citation type="submission" date="2018-07" db="EMBL/GenBank/DDBJ databases">
        <title>Genome analysis of Runella aurantiaca.</title>
        <authorList>
            <person name="Yang X."/>
        </authorList>
    </citation>
    <scope>NUCLEOTIDE SEQUENCE [LARGE SCALE GENOMIC DNA]</scope>
    <source>
        <strain evidence="11 12">YX9</strain>
    </source>
</reference>
<dbReference type="RefSeq" id="WP_114463697.1">
    <property type="nucleotide sequence ID" value="NZ_QPIW01000029.1"/>
</dbReference>
<evidence type="ECO:0000313" key="11">
    <source>
        <dbReference type="EMBL" id="RDB03243.1"/>
    </source>
</evidence>
<keyword evidence="2" id="KW-0812">Transmembrane</keyword>
<dbReference type="Gene3D" id="3.90.380.10">
    <property type="entry name" value="Naphthalene 1,2-dioxygenase Alpha Subunit, Chain A, domain 1"/>
    <property type="match status" value="1"/>
</dbReference>
<dbReference type="GO" id="GO:0005737">
    <property type="term" value="C:cytoplasm"/>
    <property type="evidence" value="ECO:0007669"/>
    <property type="project" value="TreeGrafter"/>
</dbReference>
<dbReference type="GO" id="GO:0051537">
    <property type="term" value="F:2 iron, 2 sulfur cluster binding"/>
    <property type="evidence" value="ECO:0007669"/>
    <property type="project" value="UniProtKB-KW"/>
</dbReference>
<feature type="domain" description="Rieske" evidence="10">
    <location>
        <begin position="10"/>
        <end position="109"/>
    </location>
</feature>
<keyword evidence="7" id="KW-0408">Iron</keyword>
<comment type="caution">
    <text evidence="11">The sequence shown here is derived from an EMBL/GenBank/DDBJ whole genome shotgun (WGS) entry which is preliminary data.</text>
</comment>